<proteinExistence type="predicted"/>
<dbReference type="EMBL" id="MN586040">
    <property type="protein sequence ID" value="QGJ95064.1"/>
    <property type="molecule type" value="Genomic_DNA"/>
</dbReference>
<gene>
    <name evidence="1" type="primary">204</name>
    <name evidence="1" type="ORF">SEA_STORMAGEDDON_204</name>
</gene>
<dbReference type="GeneID" id="64766911"/>
<sequence>MRCALHVCIFSGVRKTKAAGHQHPQGVTMNAIDIQTVTIVREGEEIVKVFAGAHRVRAVAEKMFPESVQQTWETLADPTVVTHCIESRYFVIRGIDHRGDYERLFRVSHEPVETF</sequence>
<dbReference type="KEGG" id="vg:64766911"/>
<accession>A0A649VS88</accession>
<dbReference type="Proteomes" id="UP000423065">
    <property type="component" value="Segment"/>
</dbReference>
<evidence type="ECO:0000313" key="1">
    <source>
        <dbReference type="EMBL" id="QGJ95064.1"/>
    </source>
</evidence>
<organism evidence="1 2">
    <name type="scientific">Gordonia phage Stormageddon</name>
    <dbReference type="NCBI Taxonomy" id="2656541"/>
    <lineage>
        <taxon>Viruses</taxon>
        <taxon>Duplodnaviria</taxon>
        <taxon>Heunggongvirae</taxon>
        <taxon>Uroviricota</taxon>
        <taxon>Caudoviricetes</taxon>
        <taxon>Stormageddonvirus</taxon>
        <taxon>Stormageddonvirus Stormageddon</taxon>
    </lineage>
</organism>
<reference evidence="1 2" key="1">
    <citation type="submission" date="2019-10" db="EMBL/GenBank/DDBJ databases">
        <authorList>
            <person name="Garlena R.A."/>
            <person name="Russell D.A."/>
            <person name="Pope W.H."/>
            <person name="Jacobs-Sera D."/>
            <person name="Hatfull G.F."/>
        </authorList>
    </citation>
    <scope>NUCLEOTIDE SEQUENCE [LARGE SCALE GENOMIC DNA]</scope>
</reference>
<evidence type="ECO:0000313" key="2">
    <source>
        <dbReference type="Proteomes" id="UP000423065"/>
    </source>
</evidence>
<keyword evidence="2" id="KW-1185">Reference proteome</keyword>
<name>A0A649VS88_9CAUD</name>
<dbReference type="RefSeq" id="YP_010059679.1">
    <property type="nucleotide sequence ID" value="NC_054726.1"/>
</dbReference>
<protein>
    <submittedName>
        <fullName evidence="1">Uncharacterized protein</fullName>
    </submittedName>
</protein>